<dbReference type="PANTHER" id="PTHR12995:SF4">
    <property type="entry name" value="FI21814P1"/>
    <property type="match status" value="1"/>
</dbReference>
<dbReference type="STRING" id="53468.A0A0R3UJ54"/>
<evidence type="ECO:0008006" key="10">
    <source>
        <dbReference type="Google" id="ProtNLM"/>
    </source>
</evidence>
<evidence type="ECO:0000256" key="3">
    <source>
        <dbReference type="ARBA" id="ARBA00022692"/>
    </source>
</evidence>
<evidence type="ECO:0000256" key="4">
    <source>
        <dbReference type="ARBA" id="ARBA00022989"/>
    </source>
</evidence>
<gene>
    <name evidence="8" type="ORF">MCOS_LOCUS7515</name>
</gene>
<feature type="transmembrane region" description="Helical" evidence="7">
    <location>
        <begin position="517"/>
        <end position="540"/>
    </location>
</feature>
<evidence type="ECO:0000256" key="1">
    <source>
        <dbReference type="ARBA" id="ARBA00004141"/>
    </source>
</evidence>
<accession>A0A0R3UJ54</accession>
<evidence type="ECO:0000256" key="5">
    <source>
        <dbReference type="ARBA" id="ARBA00023136"/>
    </source>
</evidence>
<feature type="transmembrane region" description="Helical" evidence="7">
    <location>
        <begin position="552"/>
        <end position="573"/>
    </location>
</feature>
<feature type="region of interest" description="Disordered" evidence="6">
    <location>
        <begin position="305"/>
        <end position="327"/>
    </location>
</feature>
<dbReference type="GO" id="GO:0016020">
    <property type="term" value="C:membrane"/>
    <property type="evidence" value="ECO:0007669"/>
    <property type="project" value="UniProtKB-SubCell"/>
</dbReference>
<dbReference type="Proteomes" id="UP000267029">
    <property type="component" value="Unassembled WGS sequence"/>
</dbReference>
<keyword evidence="3 7" id="KW-0812">Transmembrane</keyword>
<feature type="transmembrane region" description="Helical" evidence="7">
    <location>
        <begin position="155"/>
        <end position="177"/>
    </location>
</feature>
<name>A0A0R3UJ54_MESCO</name>
<feature type="compositionally biased region" description="Polar residues" evidence="6">
    <location>
        <begin position="1"/>
        <end position="11"/>
    </location>
</feature>
<feature type="compositionally biased region" description="Low complexity" evidence="6">
    <location>
        <begin position="309"/>
        <end position="319"/>
    </location>
</feature>
<feature type="transmembrane region" description="Helical" evidence="7">
    <location>
        <begin position="121"/>
        <end position="143"/>
    </location>
</feature>
<dbReference type="AlphaFoldDB" id="A0A0R3UJ54"/>
<sequence>MGNPRKNTQKGSPLLSRKSNENGSLTALEPVRHVLFPAIPYFGCLHFHVTKFAFCVLATGLQLLNLFRTVWWLPRIKTDYPIDIERIDFYLVAAILLMFVAPPAYEAFQRLYWRTTSPTRWFVYSFLGLSGLLSWCIVQIHVLKHINYENCNLPHKYLGVLVLVCQPVLFAVVYTYGPVKRLLTVSTEKLASNLAGAKPWSAVSSLQTWTSSLGKSLKQLPKLRKTIQLLARQYLTPGTPRGKSTAHSTRVPRYSSFFPTRYATVHQSARSLPAALRHHCLFYTARPPSRQMVLLKHNCSRCSPFAQNSSPGSPKASSADGGGGKGASQAVREEAEVLWADFKARLVDTVVGTTVSTFYATVVPCLFIQVSAGVVRRGFGVPHTHLLCNLPSPQLRLLTPHRLWEGSWWKGVAESGESFNYDVVWCVAHALLCGSTLFLLHWQYLLPPSYLDLLHRCAAHLGGWEVCTKRSGYVNWQAWSQLQTYPRGARVKHVRGLYQAVGGSNAADPGNSCHSRLFFWFYSPTFVTDVLCCVAVAIALCQLCCLEWVHEWYKLLGLAAVSPFTLLNLYSLLRNRFVISWVCGAKNPIYECCNPSCSTPARHVLSPA</sequence>
<organism evidence="8 9">
    <name type="scientific">Mesocestoides corti</name>
    <name type="common">Flatworm</name>
    <dbReference type="NCBI Taxonomy" id="53468"/>
    <lineage>
        <taxon>Eukaryota</taxon>
        <taxon>Metazoa</taxon>
        <taxon>Spiralia</taxon>
        <taxon>Lophotrochozoa</taxon>
        <taxon>Platyhelminthes</taxon>
        <taxon>Cestoda</taxon>
        <taxon>Eucestoda</taxon>
        <taxon>Cyclophyllidea</taxon>
        <taxon>Mesocestoididae</taxon>
        <taxon>Mesocestoides</taxon>
    </lineage>
</organism>
<dbReference type="Pfam" id="PF10271">
    <property type="entry name" value="Tmp39"/>
    <property type="match status" value="2"/>
</dbReference>
<reference evidence="8 9" key="1">
    <citation type="submission" date="2018-10" db="EMBL/GenBank/DDBJ databases">
        <authorList>
            <consortium name="Pathogen Informatics"/>
        </authorList>
    </citation>
    <scope>NUCLEOTIDE SEQUENCE [LARGE SCALE GENOMIC DNA]</scope>
</reference>
<evidence type="ECO:0000256" key="2">
    <source>
        <dbReference type="ARBA" id="ARBA00010737"/>
    </source>
</evidence>
<dbReference type="OrthoDB" id="438179at2759"/>
<dbReference type="PANTHER" id="PTHR12995">
    <property type="entry name" value="FI21814P1"/>
    <property type="match status" value="1"/>
</dbReference>
<evidence type="ECO:0000256" key="6">
    <source>
        <dbReference type="SAM" id="MobiDB-lite"/>
    </source>
</evidence>
<keyword evidence="5 7" id="KW-0472">Membrane</keyword>
<feature type="transmembrane region" description="Helical" evidence="7">
    <location>
        <begin position="87"/>
        <end position="105"/>
    </location>
</feature>
<evidence type="ECO:0000256" key="7">
    <source>
        <dbReference type="SAM" id="Phobius"/>
    </source>
</evidence>
<proteinExistence type="inferred from homology"/>
<keyword evidence="9" id="KW-1185">Reference proteome</keyword>
<dbReference type="InterPro" id="IPR019397">
    <property type="entry name" value="Uncharacterised_TMEM39"/>
</dbReference>
<evidence type="ECO:0000313" key="8">
    <source>
        <dbReference type="EMBL" id="VDD81512.1"/>
    </source>
</evidence>
<protein>
    <recommendedName>
        <fullName evidence="10">Transmembrane protein 39A</fullName>
    </recommendedName>
</protein>
<dbReference type="EMBL" id="UXSR01005375">
    <property type="protein sequence ID" value="VDD81512.1"/>
    <property type="molecule type" value="Genomic_DNA"/>
</dbReference>
<evidence type="ECO:0000313" key="9">
    <source>
        <dbReference type="Proteomes" id="UP000267029"/>
    </source>
</evidence>
<comment type="similarity">
    <text evidence="2">Belongs to the TMEM39 family.</text>
</comment>
<feature type="transmembrane region" description="Helical" evidence="7">
    <location>
        <begin position="45"/>
        <end position="67"/>
    </location>
</feature>
<keyword evidence="4 7" id="KW-1133">Transmembrane helix</keyword>
<comment type="subcellular location">
    <subcellularLocation>
        <location evidence="1">Membrane</location>
        <topology evidence="1">Multi-pass membrane protein</topology>
    </subcellularLocation>
</comment>
<feature type="region of interest" description="Disordered" evidence="6">
    <location>
        <begin position="1"/>
        <end position="20"/>
    </location>
</feature>